<comment type="caution">
    <text evidence="3">The sequence shown here is derived from an EMBL/GenBank/DDBJ whole genome shotgun (WGS) entry which is preliminary data.</text>
</comment>
<keyword evidence="4" id="KW-1185">Reference proteome</keyword>
<dbReference type="InterPro" id="IPR019387">
    <property type="entry name" value="SAYSvFN_dom"/>
</dbReference>
<keyword evidence="1" id="KW-0812">Transmembrane</keyword>
<dbReference type="Proteomes" id="UP001420932">
    <property type="component" value="Unassembled WGS sequence"/>
</dbReference>
<keyword evidence="1" id="KW-0472">Membrane</keyword>
<keyword evidence="1" id="KW-1133">Transmembrane helix</keyword>
<accession>A0AAP0NWX0</accession>
<protein>
    <recommendedName>
        <fullName evidence="2">SAYSvFN domain-containing protein</fullName>
    </recommendedName>
</protein>
<dbReference type="EMBL" id="JBBNAF010000008">
    <property type="protein sequence ID" value="KAK9120685.1"/>
    <property type="molecule type" value="Genomic_DNA"/>
</dbReference>
<evidence type="ECO:0000259" key="2">
    <source>
        <dbReference type="Pfam" id="PF10260"/>
    </source>
</evidence>
<dbReference type="InterPro" id="IPR039159">
    <property type="entry name" value="SAYSD1"/>
</dbReference>
<gene>
    <name evidence="3" type="ORF">Syun_018302</name>
</gene>
<name>A0AAP0NWX0_9MAGN</name>
<organism evidence="3 4">
    <name type="scientific">Stephania yunnanensis</name>
    <dbReference type="NCBI Taxonomy" id="152371"/>
    <lineage>
        <taxon>Eukaryota</taxon>
        <taxon>Viridiplantae</taxon>
        <taxon>Streptophyta</taxon>
        <taxon>Embryophyta</taxon>
        <taxon>Tracheophyta</taxon>
        <taxon>Spermatophyta</taxon>
        <taxon>Magnoliopsida</taxon>
        <taxon>Ranunculales</taxon>
        <taxon>Menispermaceae</taxon>
        <taxon>Menispermoideae</taxon>
        <taxon>Cissampelideae</taxon>
        <taxon>Stephania</taxon>
    </lineage>
</organism>
<sequence>MDRDNRNCGGDEVEIVVKAIGPSRPSRIKIPSRIKVNSLNFDHHHLTFFLGLAELELINMILMMSILRVGYTNVHLVDAYGREKNECILEFKLMECIICATDCDPPLKALRTTTTTTTTMIWLFQIPESASRWKRRLFSFLSDKLKLPNIMLMALFSISLKAWGIIILWFTLAPVAYRWGLGPLYVLGTGFSIILLNLGQRQQGDLSAYSIFNEGFRELPGTLNADRIDRDIRAGQF</sequence>
<dbReference type="PANTHER" id="PTHR13527:SF0">
    <property type="entry name" value="SAYSVFN DOMAIN-CONTAINING PROTEIN 1"/>
    <property type="match status" value="1"/>
</dbReference>
<feature type="domain" description="SAYSvFN" evidence="2">
    <location>
        <begin position="166"/>
        <end position="232"/>
    </location>
</feature>
<proteinExistence type="predicted"/>
<evidence type="ECO:0000256" key="1">
    <source>
        <dbReference type="SAM" id="Phobius"/>
    </source>
</evidence>
<dbReference type="AlphaFoldDB" id="A0AAP0NWX0"/>
<dbReference type="Pfam" id="PF10260">
    <property type="entry name" value="SAYSvFN"/>
    <property type="match status" value="1"/>
</dbReference>
<reference evidence="3 4" key="1">
    <citation type="submission" date="2024-01" db="EMBL/GenBank/DDBJ databases">
        <title>Genome assemblies of Stephania.</title>
        <authorList>
            <person name="Yang L."/>
        </authorList>
    </citation>
    <scope>NUCLEOTIDE SEQUENCE [LARGE SCALE GENOMIC DNA]</scope>
    <source>
        <strain evidence="3">YNDBR</strain>
        <tissue evidence="3">Leaf</tissue>
    </source>
</reference>
<feature type="transmembrane region" description="Helical" evidence="1">
    <location>
        <begin position="176"/>
        <end position="198"/>
    </location>
</feature>
<evidence type="ECO:0000313" key="4">
    <source>
        <dbReference type="Proteomes" id="UP001420932"/>
    </source>
</evidence>
<evidence type="ECO:0000313" key="3">
    <source>
        <dbReference type="EMBL" id="KAK9120685.1"/>
    </source>
</evidence>
<feature type="transmembrane region" description="Helical" evidence="1">
    <location>
        <begin position="150"/>
        <end position="170"/>
    </location>
</feature>
<dbReference type="PANTHER" id="PTHR13527">
    <property type="entry name" value="SAYSVFN DOMAIN-CONTAINING PROTEIN 1"/>
    <property type="match status" value="1"/>
</dbReference>